<protein>
    <recommendedName>
        <fullName evidence="1">DUF7053 domain-containing protein</fullName>
    </recommendedName>
</protein>
<evidence type="ECO:0000313" key="2">
    <source>
        <dbReference type="EMBL" id="CEJ82611.1"/>
    </source>
</evidence>
<dbReference type="OrthoDB" id="4794810at2759"/>
<dbReference type="EMBL" id="CDHN01000001">
    <property type="protein sequence ID" value="CEJ82611.1"/>
    <property type="molecule type" value="Genomic_DNA"/>
</dbReference>
<keyword evidence="3" id="KW-1185">Reference proteome</keyword>
<reference evidence="2 3" key="1">
    <citation type="journal article" date="2015" name="Genome Announc.">
        <title>Draft Genome Sequence and Gene Annotation of the Entomopathogenic Fungus Verticillium hemipterigenum.</title>
        <authorList>
            <person name="Horn F."/>
            <person name="Habel A."/>
            <person name="Scharf D.H."/>
            <person name="Dworschak J."/>
            <person name="Brakhage A.A."/>
            <person name="Guthke R."/>
            <person name="Hertweck C."/>
            <person name="Linde J."/>
        </authorList>
    </citation>
    <scope>NUCLEOTIDE SEQUENCE [LARGE SCALE GENOMIC DNA]</scope>
</reference>
<proteinExistence type="predicted"/>
<accession>A0A0A1SWG4</accession>
<dbReference type="PANTHER" id="PTHR38117">
    <property type="entry name" value="NACHT AND WD40 DOMAIN PROTEIN"/>
    <property type="match status" value="1"/>
</dbReference>
<name>A0A0A1SWG4_9HYPO</name>
<dbReference type="AlphaFoldDB" id="A0A0A1SWG4"/>
<dbReference type="Pfam" id="PF23155">
    <property type="entry name" value="DUF7053"/>
    <property type="match status" value="1"/>
</dbReference>
<evidence type="ECO:0000259" key="1">
    <source>
        <dbReference type="Pfam" id="PF23155"/>
    </source>
</evidence>
<gene>
    <name evidence="2" type="ORF">VHEMI02665</name>
</gene>
<dbReference type="InterPro" id="IPR055481">
    <property type="entry name" value="DUF7053"/>
</dbReference>
<feature type="domain" description="DUF7053" evidence="1">
    <location>
        <begin position="9"/>
        <end position="168"/>
    </location>
</feature>
<organism evidence="2 3">
    <name type="scientific">[Torrubiella] hemipterigena</name>
    <dbReference type="NCBI Taxonomy" id="1531966"/>
    <lineage>
        <taxon>Eukaryota</taxon>
        <taxon>Fungi</taxon>
        <taxon>Dikarya</taxon>
        <taxon>Ascomycota</taxon>
        <taxon>Pezizomycotina</taxon>
        <taxon>Sordariomycetes</taxon>
        <taxon>Hypocreomycetidae</taxon>
        <taxon>Hypocreales</taxon>
        <taxon>Clavicipitaceae</taxon>
        <taxon>Clavicipitaceae incertae sedis</taxon>
        <taxon>'Torrubiella' clade</taxon>
    </lineage>
</organism>
<dbReference type="PANTHER" id="PTHR38117:SF1">
    <property type="entry name" value="DUF3074 DOMAIN-CONTAINING PROTEIN"/>
    <property type="match status" value="1"/>
</dbReference>
<evidence type="ECO:0000313" key="3">
    <source>
        <dbReference type="Proteomes" id="UP000039046"/>
    </source>
</evidence>
<dbReference type="HOGENOM" id="CLU_083371_0_0_1"/>
<dbReference type="Proteomes" id="UP000039046">
    <property type="component" value="Unassembled WGS sequence"/>
</dbReference>
<sequence>MASWFTSITKLQHITVVPEGIAEDKVVDLLHRHEFYLQCNPHMTNFEKTETPAEKPTIPDDRDATAIAEAQCYKVTDKVHTIPGGLWDSNVVSNYEFLDVKDGVFVRIHSPLNTTMETLWQVRTTEDGKIELVENVVIKCSKLLVGTIKDMCESGWKGIHEMMMKKLQSEA</sequence>